<keyword evidence="7 15" id="KW-0812">Transmembrane</keyword>
<dbReference type="PROSITE" id="PS50109">
    <property type="entry name" value="HIS_KIN"/>
    <property type="match status" value="1"/>
</dbReference>
<dbReference type="CDD" id="cd16917">
    <property type="entry name" value="HATPase_UhpB-NarQ-NarX-like"/>
    <property type="match status" value="1"/>
</dbReference>
<reference evidence="19" key="1">
    <citation type="submission" date="2015-08" db="EMBL/GenBank/DDBJ databases">
        <authorList>
            <person name="Varghese N."/>
        </authorList>
    </citation>
    <scope>NUCLEOTIDE SEQUENCE [LARGE SCALE GENOMIC DNA]</scope>
    <source>
        <strain evidence="19">DSM 18181</strain>
    </source>
</reference>
<dbReference type="SUPFAM" id="SSF55874">
    <property type="entry name" value="ATPase domain of HSP90 chaperone/DNA topoisomerase II/histidine kinase"/>
    <property type="match status" value="1"/>
</dbReference>
<evidence type="ECO:0000259" key="17">
    <source>
        <dbReference type="PROSITE" id="PS50885"/>
    </source>
</evidence>
<keyword evidence="4 14" id="KW-0997">Cell inner membrane</keyword>
<dbReference type="InterPro" id="IPR005467">
    <property type="entry name" value="His_kinase_dom"/>
</dbReference>
<evidence type="ECO:0000259" key="16">
    <source>
        <dbReference type="PROSITE" id="PS50109"/>
    </source>
</evidence>
<keyword evidence="11 15" id="KW-1133">Transmembrane helix</keyword>
<protein>
    <recommendedName>
        <fullName evidence="14">Sensor protein</fullName>
        <ecNumber evidence="14">2.7.13.3</ecNumber>
    </recommendedName>
</protein>
<dbReference type="SMART" id="SM00387">
    <property type="entry name" value="HATPase_c"/>
    <property type="match status" value="1"/>
</dbReference>
<dbReference type="InterPro" id="IPR003594">
    <property type="entry name" value="HATPase_dom"/>
</dbReference>
<dbReference type="InterPro" id="IPR042295">
    <property type="entry name" value="NarX-like_N_sf"/>
</dbReference>
<evidence type="ECO:0000256" key="3">
    <source>
        <dbReference type="ARBA" id="ARBA00022475"/>
    </source>
</evidence>
<evidence type="ECO:0000313" key="18">
    <source>
        <dbReference type="EMBL" id="CUA99442.1"/>
    </source>
</evidence>
<dbReference type="Gene3D" id="3.30.450.40">
    <property type="match status" value="1"/>
</dbReference>
<organism evidence="18 19">
    <name type="scientific">Thiomonas bhubaneswarensis</name>
    <dbReference type="NCBI Taxonomy" id="339866"/>
    <lineage>
        <taxon>Bacteria</taxon>
        <taxon>Pseudomonadati</taxon>
        <taxon>Pseudomonadota</taxon>
        <taxon>Betaproteobacteria</taxon>
        <taxon>Burkholderiales</taxon>
        <taxon>Thiomonas</taxon>
    </lineage>
</organism>
<evidence type="ECO:0000256" key="2">
    <source>
        <dbReference type="ARBA" id="ARBA00004429"/>
    </source>
</evidence>
<dbReference type="PROSITE" id="PS50885">
    <property type="entry name" value="HAMP"/>
    <property type="match status" value="1"/>
</dbReference>
<evidence type="ECO:0000256" key="1">
    <source>
        <dbReference type="ARBA" id="ARBA00000085"/>
    </source>
</evidence>
<dbReference type="Pfam" id="PF07730">
    <property type="entry name" value="HisKA_3"/>
    <property type="match status" value="1"/>
</dbReference>
<gene>
    <name evidence="18" type="ORF">Ga0061069_109122</name>
</gene>
<comment type="subcellular location">
    <subcellularLocation>
        <location evidence="2">Cell inner membrane</location>
        <topology evidence="2">Multi-pass membrane protein</topology>
    </subcellularLocation>
</comment>
<dbReference type="AlphaFoldDB" id="A0A0K6I7Z0"/>
<dbReference type="GO" id="GO:0005524">
    <property type="term" value="F:ATP binding"/>
    <property type="evidence" value="ECO:0007669"/>
    <property type="project" value="UniProtKB-UniRule"/>
</dbReference>
<evidence type="ECO:0000256" key="9">
    <source>
        <dbReference type="ARBA" id="ARBA00022777"/>
    </source>
</evidence>
<dbReference type="GO" id="GO:0005886">
    <property type="term" value="C:plasma membrane"/>
    <property type="evidence" value="ECO:0007669"/>
    <property type="project" value="UniProtKB-SubCell"/>
</dbReference>
<feature type="domain" description="HAMP" evidence="17">
    <location>
        <begin position="212"/>
        <end position="264"/>
    </location>
</feature>
<dbReference type="SMART" id="SM00304">
    <property type="entry name" value="HAMP"/>
    <property type="match status" value="1"/>
</dbReference>
<keyword evidence="6 14" id="KW-0808">Transferase</keyword>
<dbReference type="Gene3D" id="1.20.120.960">
    <property type="entry name" value="Histidine kinase NarX, sensor domain"/>
    <property type="match status" value="1"/>
</dbReference>
<dbReference type="EC" id="2.7.13.3" evidence="14"/>
<evidence type="ECO:0000256" key="13">
    <source>
        <dbReference type="ARBA" id="ARBA00023136"/>
    </source>
</evidence>
<sequence length="677" mass="73996">MQPAILKLDRLLNVDNAPAEDDNARKLLAPEVMNFRWTLTAKIALFSGVFLLLSLLSVGATLWISWNLEGGAAAVNVAGQLRMLSYKTALTAASHDPAQLGVELQRIQRNLDLLRNGSPSRPLRVPWDGTIRERFDVVQQQWQSLQPRWQQAPLGTAVPRQEVDRFVALIDAFVSAIEHRLDFWTTVLHGFQMGLAALVVIGALLMFYAAYLFVLDPVGRLSRGVQALGRGDYSARVDITSSDELGELAVGFNRMAGQLQSVHQDLEARVQQKTAALQTEQHRLAALYRISALVSTAQNLEELAKGFTAAIQEIAAADAAMLRWADETAQRYALLAAQGMPAEITEAERCLLAGNCHCGLAQAGAGPQVVRFGPPMSEASTTPDDVCVREGFATLVSVPVSVQQRLLGEIDLFYRREHTLAPEQRTLLETLAGHLATAMESLRSAALEREAAVARERALLARELHDSIAQALAFMKIQLQLLRSAMKSNNAQRIEASVDELDAGVRESLADVRELLLHFRTRTQDQDIEPALRSTLQKFELQSGVPVELTFNGHGQPLDPDVQVQVLHVVQEALSNVRKHAHAKTVRVEVSSLPRWRFEVADDGVGADLQNMPADAQAHVGLHIMRERASQIGATVNIDSHPGRGTRVVLELPDSFSDGGAVRSLAAPNPAEPAHAA</sequence>
<dbReference type="Pfam" id="PF13675">
    <property type="entry name" value="PilJ"/>
    <property type="match status" value="1"/>
</dbReference>
<dbReference type="InterPro" id="IPR029016">
    <property type="entry name" value="GAF-like_dom_sf"/>
</dbReference>
<dbReference type="InterPro" id="IPR050482">
    <property type="entry name" value="Sensor_HK_TwoCompSys"/>
</dbReference>
<dbReference type="InterPro" id="IPR036890">
    <property type="entry name" value="HATPase_C_sf"/>
</dbReference>
<evidence type="ECO:0000256" key="5">
    <source>
        <dbReference type="ARBA" id="ARBA00022553"/>
    </source>
</evidence>
<evidence type="ECO:0000256" key="11">
    <source>
        <dbReference type="ARBA" id="ARBA00022989"/>
    </source>
</evidence>
<dbReference type="Gene3D" id="6.10.340.10">
    <property type="match status" value="1"/>
</dbReference>
<dbReference type="Proteomes" id="UP000183649">
    <property type="component" value="Unassembled WGS sequence"/>
</dbReference>
<keyword evidence="5" id="KW-0597">Phosphoprotein</keyword>
<dbReference type="GO" id="GO:0046983">
    <property type="term" value="F:protein dimerization activity"/>
    <property type="evidence" value="ECO:0007669"/>
    <property type="project" value="UniProtKB-UniRule"/>
</dbReference>
<evidence type="ECO:0000256" key="10">
    <source>
        <dbReference type="ARBA" id="ARBA00022840"/>
    </source>
</evidence>
<dbReference type="InterPro" id="IPR029095">
    <property type="entry name" value="NarX-like_N"/>
</dbReference>
<keyword evidence="12 14" id="KW-0902">Two-component regulatory system</keyword>
<feature type="domain" description="Histidine kinase" evidence="16">
    <location>
        <begin position="459"/>
        <end position="656"/>
    </location>
</feature>
<dbReference type="Gene3D" id="3.30.565.10">
    <property type="entry name" value="Histidine kinase-like ATPase, C-terminal domain"/>
    <property type="match status" value="1"/>
</dbReference>
<feature type="transmembrane region" description="Helical" evidence="15">
    <location>
        <begin position="43"/>
        <end position="66"/>
    </location>
</feature>
<keyword evidence="19" id="KW-1185">Reference proteome</keyword>
<evidence type="ECO:0000256" key="14">
    <source>
        <dbReference type="PIRNR" id="PIRNR003167"/>
    </source>
</evidence>
<evidence type="ECO:0000256" key="4">
    <source>
        <dbReference type="ARBA" id="ARBA00022519"/>
    </source>
</evidence>
<dbReference type="InterPro" id="IPR011712">
    <property type="entry name" value="Sig_transdc_His_kin_sub3_dim/P"/>
</dbReference>
<dbReference type="InterPro" id="IPR003018">
    <property type="entry name" value="GAF"/>
</dbReference>
<dbReference type="RefSeq" id="WP_245610057.1">
    <property type="nucleotide sequence ID" value="NZ_CYHF01000009.1"/>
</dbReference>
<keyword evidence="8 14" id="KW-0547">Nucleotide-binding</keyword>
<evidence type="ECO:0000256" key="6">
    <source>
        <dbReference type="ARBA" id="ARBA00022679"/>
    </source>
</evidence>
<evidence type="ECO:0000256" key="15">
    <source>
        <dbReference type="SAM" id="Phobius"/>
    </source>
</evidence>
<dbReference type="InterPro" id="IPR016380">
    <property type="entry name" value="Sig_transdc_His_kin_NarX/NarQ"/>
</dbReference>
<evidence type="ECO:0000256" key="12">
    <source>
        <dbReference type="ARBA" id="ARBA00023012"/>
    </source>
</evidence>
<dbReference type="EMBL" id="CYHF01000009">
    <property type="protein sequence ID" value="CUA99442.1"/>
    <property type="molecule type" value="Genomic_DNA"/>
</dbReference>
<proteinExistence type="predicted"/>
<evidence type="ECO:0000313" key="19">
    <source>
        <dbReference type="Proteomes" id="UP000183649"/>
    </source>
</evidence>
<dbReference type="GO" id="GO:0000155">
    <property type="term" value="F:phosphorelay sensor kinase activity"/>
    <property type="evidence" value="ECO:0007669"/>
    <property type="project" value="UniProtKB-UniRule"/>
</dbReference>
<accession>A0A0K6I7Z0</accession>
<dbReference type="PIRSF" id="PIRSF003167">
    <property type="entry name" value="STHK_NarX/NarQ"/>
    <property type="match status" value="1"/>
</dbReference>
<name>A0A0K6I7Z0_9BURK</name>
<dbReference type="Pfam" id="PF13185">
    <property type="entry name" value="GAF_2"/>
    <property type="match status" value="1"/>
</dbReference>
<dbReference type="Pfam" id="PF00672">
    <property type="entry name" value="HAMP"/>
    <property type="match status" value="1"/>
</dbReference>
<dbReference type="Gene3D" id="1.20.5.1930">
    <property type="match status" value="1"/>
</dbReference>
<keyword evidence="13 14" id="KW-0472">Membrane</keyword>
<keyword evidence="3 14" id="KW-1003">Cell membrane</keyword>
<dbReference type="PANTHER" id="PTHR24421:SF10">
    <property type="entry name" value="NITRATE_NITRITE SENSOR PROTEIN NARQ"/>
    <property type="match status" value="1"/>
</dbReference>
<feature type="transmembrane region" description="Helical" evidence="15">
    <location>
        <begin position="191"/>
        <end position="214"/>
    </location>
</feature>
<dbReference type="PANTHER" id="PTHR24421">
    <property type="entry name" value="NITRATE/NITRITE SENSOR PROTEIN NARX-RELATED"/>
    <property type="match status" value="1"/>
</dbReference>
<comment type="catalytic activity">
    <reaction evidence="1 14">
        <text>ATP + protein L-histidine = ADP + protein N-phospho-L-histidine.</text>
        <dbReference type="EC" id="2.7.13.3"/>
    </reaction>
</comment>
<evidence type="ECO:0000256" key="8">
    <source>
        <dbReference type="ARBA" id="ARBA00022741"/>
    </source>
</evidence>
<keyword evidence="10 14" id="KW-0067">ATP-binding</keyword>
<dbReference type="STRING" id="339866.GCA_001418255_02521"/>
<dbReference type="Pfam" id="PF02518">
    <property type="entry name" value="HATPase_c"/>
    <property type="match status" value="1"/>
</dbReference>
<evidence type="ECO:0000256" key="7">
    <source>
        <dbReference type="ARBA" id="ARBA00022692"/>
    </source>
</evidence>
<dbReference type="InterPro" id="IPR003660">
    <property type="entry name" value="HAMP_dom"/>
</dbReference>
<dbReference type="SUPFAM" id="SSF55781">
    <property type="entry name" value="GAF domain-like"/>
    <property type="match status" value="1"/>
</dbReference>
<dbReference type="SUPFAM" id="SSF158472">
    <property type="entry name" value="HAMP domain-like"/>
    <property type="match status" value="1"/>
</dbReference>
<keyword evidence="9 14" id="KW-0418">Kinase</keyword>
<dbReference type="CDD" id="cd06225">
    <property type="entry name" value="HAMP"/>
    <property type="match status" value="1"/>
</dbReference>